<organism evidence="1 2">
    <name type="scientific">Parasponia andersonii</name>
    <name type="common">Sponia andersonii</name>
    <dbReference type="NCBI Taxonomy" id="3476"/>
    <lineage>
        <taxon>Eukaryota</taxon>
        <taxon>Viridiplantae</taxon>
        <taxon>Streptophyta</taxon>
        <taxon>Embryophyta</taxon>
        <taxon>Tracheophyta</taxon>
        <taxon>Spermatophyta</taxon>
        <taxon>Magnoliopsida</taxon>
        <taxon>eudicotyledons</taxon>
        <taxon>Gunneridae</taxon>
        <taxon>Pentapetalae</taxon>
        <taxon>rosids</taxon>
        <taxon>fabids</taxon>
        <taxon>Rosales</taxon>
        <taxon>Cannabaceae</taxon>
        <taxon>Parasponia</taxon>
    </lineage>
</organism>
<dbReference type="AlphaFoldDB" id="A0A2P5BBD8"/>
<comment type="caution">
    <text evidence="1">The sequence shown here is derived from an EMBL/GenBank/DDBJ whole genome shotgun (WGS) entry which is preliminary data.</text>
</comment>
<name>A0A2P5BBD8_PARAD</name>
<dbReference type="EMBL" id="JXTB01000318">
    <property type="protein sequence ID" value="PON46086.1"/>
    <property type="molecule type" value="Genomic_DNA"/>
</dbReference>
<protein>
    <submittedName>
        <fullName evidence="1">Uncharacterized protein</fullName>
    </submittedName>
</protein>
<evidence type="ECO:0000313" key="1">
    <source>
        <dbReference type="EMBL" id="PON46086.1"/>
    </source>
</evidence>
<accession>A0A2P5BBD8</accession>
<gene>
    <name evidence="1" type="ORF">PanWU01x14_254000</name>
</gene>
<dbReference type="Proteomes" id="UP000237105">
    <property type="component" value="Unassembled WGS sequence"/>
</dbReference>
<sequence length="69" mass="7708">MVNHEYSQIRFSFRSRSSSVENNADEILINISFATNPAFSVDPGCEIWLRPPQATSEGMPLVIIAQRPA</sequence>
<keyword evidence="2" id="KW-1185">Reference proteome</keyword>
<reference evidence="2" key="1">
    <citation type="submission" date="2016-06" db="EMBL/GenBank/DDBJ databases">
        <title>Parallel loss of symbiosis genes in relatives of nitrogen-fixing non-legume Parasponia.</title>
        <authorList>
            <person name="Van Velzen R."/>
            <person name="Holmer R."/>
            <person name="Bu F."/>
            <person name="Rutten L."/>
            <person name="Van Zeijl A."/>
            <person name="Liu W."/>
            <person name="Santuari L."/>
            <person name="Cao Q."/>
            <person name="Sharma T."/>
            <person name="Shen D."/>
            <person name="Roswanjaya Y."/>
            <person name="Wardhani T."/>
            <person name="Kalhor M.S."/>
            <person name="Jansen J."/>
            <person name="Van den Hoogen J."/>
            <person name="Gungor B."/>
            <person name="Hartog M."/>
            <person name="Hontelez J."/>
            <person name="Verver J."/>
            <person name="Yang W.-C."/>
            <person name="Schijlen E."/>
            <person name="Repin R."/>
            <person name="Schilthuizen M."/>
            <person name="Schranz E."/>
            <person name="Heidstra R."/>
            <person name="Miyata K."/>
            <person name="Fedorova E."/>
            <person name="Kohlen W."/>
            <person name="Bisseling T."/>
            <person name="Smit S."/>
            <person name="Geurts R."/>
        </authorList>
    </citation>
    <scope>NUCLEOTIDE SEQUENCE [LARGE SCALE GENOMIC DNA]</scope>
    <source>
        <strain evidence="2">cv. WU1-14</strain>
    </source>
</reference>
<proteinExistence type="predicted"/>
<evidence type="ECO:0000313" key="2">
    <source>
        <dbReference type="Proteomes" id="UP000237105"/>
    </source>
</evidence>